<proteinExistence type="predicted"/>
<organism evidence="2 3">
    <name type="scientific">Streptomyces griseiscabiei</name>
    <dbReference type="NCBI Taxonomy" id="2993540"/>
    <lineage>
        <taxon>Bacteria</taxon>
        <taxon>Bacillati</taxon>
        <taxon>Actinomycetota</taxon>
        <taxon>Actinomycetes</taxon>
        <taxon>Kitasatosporales</taxon>
        <taxon>Streptomycetaceae</taxon>
        <taxon>Streptomyces</taxon>
    </lineage>
</organism>
<dbReference type="Pfam" id="PF13471">
    <property type="entry name" value="Transglut_core3"/>
    <property type="match status" value="1"/>
</dbReference>
<accession>A0ABU4LEW1</accession>
<dbReference type="InterPro" id="IPR032708">
    <property type="entry name" value="McjB_C"/>
</dbReference>
<dbReference type="Proteomes" id="UP001271723">
    <property type="component" value="Unassembled WGS sequence"/>
</dbReference>
<evidence type="ECO:0000259" key="1">
    <source>
        <dbReference type="Pfam" id="PF13471"/>
    </source>
</evidence>
<reference evidence="2 3" key="1">
    <citation type="journal article" date="2023" name="Microb. Genom.">
        <title>Mesoterricola silvestris gen. nov., sp. nov., Mesoterricola sediminis sp. nov., Geothrix oryzae sp. nov., Geothrix edaphica sp. nov., Geothrix rubra sp. nov., and Geothrix limicola sp. nov., six novel members of Acidobacteriota isolated from soils.</title>
        <authorList>
            <person name="Weisberg A.J."/>
            <person name="Pearce E."/>
            <person name="Kramer C.G."/>
            <person name="Chang J.H."/>
            <person name="Clarke C.R."/>
        </authorList>
    </citation>
    <scope>NUCLEOTIDE SEQUENCE [LARGE SCALE GENOMIC DNA]</scope>
    <source>
        <strain evidence="2 3">NRRL_B-2795</strain>
    </source>
</reference>
<protein>
    <submittedName>
        <fullName evidence="2">Lasso peptide biosynthesis B2 protein</fullName>
    </submittedName>
</protein>
<sequence>MGVGPEGTTPGSGRFGRLWLAGLRPTGAVVARDRRAPAPRRYVSAVQERRRLPLHRRPLPLLAMGAAHLIGRLSAPRIHRILTVCSHGGRPATYAEAARARAEIVAVGPRRAGQGCLPRSIATVLLCRARGAWPTWRTGMRTVSTATHAWVEAEGRPVDDLPPTPGIPPIMTIAPRARVRGEAESRDAG</sequence>
<keyword evidence="3" id="KW-1185">Reference proteome</keyword>
<evidence type="ECO:0000313" key="2">
    <source>
        <dbReference type="EMBL" id="MDX2914332.1"/>
    </source>
</evidence>
<dbReference type="EMBL" id="JARAVY010000019">
    <property type="protein sequence ID" value="MDX2914332.1"/>
    <property type="molecule type" value="Genomic_DNA"/>
</dbReference>
<name>A0ABU4LEW1_9ACTN</name>
<comment type="caution">
    <text evidence="2">The sequence shown here is derived from an EMBL/GenBank/DDBJ whole genome shotgun (WGS) entry which is preliminary data.</text>
</comment>
<evidence type="ECO:0000313" key="3">
    <source>
        <dbReference type="Proteomes" id="UP001271723"/>
    </source>
</evidence>
<feature type="domain" description="Microcin J25-processing protein McjB C-terminal" evidence="1">
    <location>
        <begin position="63"/>
        <end position="163"/>
    </location>
</feature>
<dbReference type="RefSeq" id="WP_086763652.1">
    <property type="nucleotide sequence ID" value="NZ_JAGJBZ010000003.1"/>
</dbReference>
<gene>
    <name evidence="2" type="ORF">PV517_37380</name>
</gene>
<dbReference type="NCBIfam" id="NF033537">
    <property type="entry name" value="lasso_biosyn_B2"/>
    <property type="match status" value="1"/>
</dbReference>
<dbReference type="InterPro" id="IPR053521">
    <property type="entry name" value="McjB-like"/>
</dbReference>